<accession>A0A154VSK5</accession>
<dbReference type="PANTHER" id="PTHR11735:SF11">
    <property type="entry name" value="TRNA THREONYLCARBAMOYLADENOSINE BIOSYNTHESIS PROTEIN TSAB"/>
    <property type="match status" value="1"/>
</dbReference>
<organism evidence="2 3">
    <name type="scientific">Oceanibaculum pacificum</name>
    <dbReference type="NCBI Taxonomy" id="580166"/>
    <lineage>
        <taxon>Bacteria</taxon>
        <taxon>Pseudomonadati</taxon>
        <taxon>Pseudomonadota</taxon>
        <taxon>Alphaproteobacteria</taxon>
        <taxon>Rhodospirillales</taxon>
        <taxon>Oceanibaculaceae</taxon>
        <taxon>Oceanibaculum</taxon>
    </lineage>
</organism>
<dbReference type="EMBL" id="LPXN01000137">
    <property type="protein sequence ID" value="KZD04209.1"/>
    <property type="molecule type" value="Genomic_DNA"/>
</dbReference>
<dbReference type="OrthoDB" id="9809995at2"/>
<dbReference type="Pfam" id="PF00814">
    <property type="entry name" value="TsaD"/>
    <property type="match status" value="1"/>
</dbReference>
<sequence length="227" mass="22849">MKILALDTALSGCSVAILQDGRALAHRQRTMARGQAEALLPMVEAAMAEAGMAYAALDRLAVTVGPGSFTGLRIGLATARALALAAGKPLVGVTTLEAIAEGALAGHPTGKPVLVALDSRRGDLFVQLFDAGSRPLCPPQAVAPADLAALVRTGPLLLAGDAAETARDSLRAAGLAVEIADAPAQPDARLVAALGATRALPDGPVGPLYLRAPDVTLPKAAVLRVAP</sequence>
<dbReference type="GO" id="GO:0002949">
    <property type="term" value="P:tRNA threonylcarbamoyladenosine modification"/>
    <property type="evidence" value="ECO:0007669"/>
    <property type="project" value="InterPro"/>
</dbReference>
<reference evidence="2 3" key="1">
    <citation type="submission" date="2015-12" db="EMBL/GenBank/DDBJ databases">
        <title>Genome sequence of Oceanibaculum pacificum MCCC 1A02656.</title>
        <authorList>
            <person name="Lu L."/>
            <person name="Lai Q."/>
            <person name="Shao Z."/>
            <person name="Qian P."/>
        </authorList>
    </citation>
    <scope>NUCLEOTIDE SEQUENCE [LARGE SCALE GENOMIC DNA]</scope>
    <source>
        <strain evidence="2 3">MCCC 1A02656</strain>
    </source>
</reference>
<dbReference type="RefSeq" id="WP_067558523.1">
    <property type="nucleotide sequence ID" value="NZ_LPXN01000137.1"/>
</dbReference>
<evidence type="ECO:0000313" key="3">
    <source>
        <dbReference type="Proteomes" id="UP000076400"/>
    </source>
</evidence>
<dbReference type="SUPFAM" id="SSF53067">
    <property type="entry name" value="Actin-like ATPase domain"/>
    <property type="match status" value="2"/>
</dbReference>
<evidence type="ECO:0000259" key="1">
    <source>
        <dbReference type="Pfam" id="PF00814"/>
    </source>
</evidence>
<dbReference type="GO" id="GO:0005829">
    <property type="term" value="C:cytosol"/>
    <property type="evidence" value="ECO:0007669"/>
    <property type="project" value="TreeGrafter"/>
</dbReference>
<protein>
    <recommendedName>
        <fullName evidence="1">Gcp-like domain-containing protein</fullName>
    </recommendedName>
</protein>
<dbReference type="STRING" id="580166.AUP43_12395"/>
<feature type="domain" description="Gcp-like" evidence="1">
    <location>
        <begin position="32"/>
        <end position="130"/>
    </location>
</feature>
<keyword evidence="3" id="KW-1185">Reference proteome</keyword>
<dbReference type="Gene3D" id="3.30.420.40">
    <property type="match status" value="2"/>
</dbReference>
<evidence type="ECO:0000313" key="2">
    <source>
        <dbReference type="EMBL" id="KZD04209.1"/>
    </source>
</evidence>
<gene>
    <name evidence="2" type="ORF">AUP43_12395</name>
</gene>
<dbReference type="InterPro" id="IPR000905">
    <property type="entry name" value="Gcp-like_dom"/>
</dbReference>
<dbReference type="InterPro" id="IPR022496">
    <property type="entry name" value="T6A_TsaB"/>
</dbReference>
<dbReference type="AlphaFoldDB" id="A0A154VSK5"/>
<dbReference type="InterPro" id="IPR043129">
    <property type="entry name" value="ATPase_NBD"/>
</dbReference>
<dbReference type="NCBIfam" id="TIGR03725">
    <property type="entry name" value="T6A_YeaZ"/>
    <property type="match status" value="1"/>
</dbReference>
<dbReference type="PANTHER" id="PTHR11735">
    <property type="entry name" value="TRNA N6-ADENOSINE THREONYLCARBAMOYLTRANSFERASE"/>
    <property type="match status" value="1"/>
</dbReference>
<proteinExistence type="predicted"/>
<dbReference type="Proteomes" id="UP000076400">
    <property type="component" value="Unassembled WGS sequence"/>
</dbReference>
<comment type="caution">
    <text evidence="2">The sequence shown here is derived from an EMBL/GenBank/DDBJ whole genome shotgun (WGS) entry which is preliminary data.</text>
</comment>
<name>A0A154VSK5_9PROT</name>